<comment type="caution">
    <text evidence="2">The sequence shown here is derived from an EMBL/GenBank/DDBJ whole genome shotgun (WGS) entry which is preliminary data.</text>
</comment>
<dbReference type="OrthoDB" id="5419922at2759"/>
<feature type="compositionally biased region" description="Basic and acidic residues" evidence="1">
    <location>
        <begin position="388"/>
        <end position="397"/>
    </location>
</feature>
<gene>
    <name evidence="2" type="ORF">PHISCL_03683</name>
</gene>
<keyword evidence="3" id="KW-1185">Reference proteome</keyword>
<accession>A0A3A2ZRC5</accession>
<dbReference type="EMBL" id="MVGC01000098">
    <property type="protein sequence ID" value="RJE23977.1"/>
    <property type="molecule type" value="Genomic_DNA"/>
</dbReference>
<dbReference type="STRING" id="2070753.A0A3A2ZRC5"/>
<dbReference type="AlphaFoldDB" id="A0A3A2ZRC5"/>
<feature type="region of interest" description="Disordered" evidence="1">
    <location>
        <begin position="90"/>
        <end position="177"/>
    </location>
</feature>
<feature type="compositionally biased region" description="Low complexity" evidence="1">
    <location>
        <begin position="9"/>
        <end position="18"/>
    </location>
</feature>
<feature type="region of interest" description="Disordered" evidence="1">
    <location>
        <begin position="669"/>
        <end position="693"/>
    </location>
</feature>
<organism evidence="2 3">
    <name type="scientific">Aspergillus sclerotialis</name>
    <dbReference type="NCBI Taxonomy" id="2070753"/>
    <lineage>
        <taxon>Eukaryota</taxon>
        <taxon>Fungi</taxon>
        <taxon>Dikarya</taxon>
        <taxon>Ascomycota</taxon>
        <taxon>Pezizomycotina</taxon>
        <taxon>Eurotiomycetes</taxon>
        <taxon>Eurotiomycetidae</taxon>
        <taxon>Eurotiales</taxon>
        <taxon>Aspergillaceae</taxon>
        <taxon>Aspergillus</taxon>
        <taxon>Aspergillus subgen. Polypaecilum</taxon>
    </lineage>
</organism>
<feature type="compositionally biased region" description="Polar residues" evidence="1">
    <location>
        <begin position="221"/>
        <end position="233"/>
    </location>
</feature>
<feature type="region of interest" description="Disordered" evidence="1">
    <location>
        <begin position="1"/>
        <end position="39"/>
    </location>
</feature>
<feature type="compositionally biased region" description="Basic and acidic residues" evidence="1">
    <location>
        <begin position="99"/>
        <end position="123"/>
    </location>
</feature>
<evidence type="ECO:0000313" key="2">
    <source>
        <dbReference type="EMBL" id="RJE23977.1"/>
    </source>
</evidence>
<feature type="region of interest" description="Disordered" evidence="1">
    <location>
        <begin position="316"/>
        <end position="530"/>
    </location>
</feature>
<feature type="compositionally biased region" description="Basic residues" evidence="1">
    <location>
        <begin position="333"/>
        <end position="349"/>
    </location>
</feature>
<feature type="compositionally biased region" description="Basic and acidic residues" evidence="1">
    <location>
        <begin position="149"/>
        <end position="159"/>
    </location>
</feature>
<evidence type="ECO:0000313" key="3">
    <source>
        <dbReference type="Proteomes" id="UP000266188"/>
    </source>
</evidence>
<sequence>MPLRRRPRSPLSLEILSSNTPDLDTDGIIASDDDLDEPTLASQRRRIEALADSYRQGNPPFILSASLRGPLDQGWVNPWRKNRNRKSNLEYNVSGITGKGEKTEHLEVLETDPRKRKRSESSRSRRHPRSPTPQREVLGASSTNHKERHTSLDHHRDSVSYKNKPNPPSPSRTELQRPRSILGEQSQTHASFPIYQKNDDDWLKKDHKLPHLSQFDPPSSPTNTLSARGSSAKSLGRMLVKQRPTQRTPSPEHRNPPLPFQKETAPLANGSGPASSSAFVIKSNIQDATSSPIGNQNSHPDSSVVTQENANLETSHYSVASSSQLPKFEYRRQKSARSSRKKHRKRRSSVAKGHDLDSDRQAQSANNLHPGSPDRNIPRETTSTNTDHGQDGDDGRPNPDGMPGSCPAMTKANTFTGEDMIEKLPSAQQIPKYPSVTDCETSLRSTAMPKGNSEQDGDTSPEAYFSTQAAVLLAQKSFQNDLDSPEPIQATSSKKRRSSRTPSPSRSHPGSITPFYRLSSPARDADNQANGAGVSTQYMIDAVTPFTVSTGKKSNGHAGTLINSNSIKRHRKASGAMSSSPGNGSPLHDNESVMVNAGIDPPDISHKLANHQSGSQLTALPFTLTGSTPPTAQDRQVAVGGGDSFNLSQAIAEAGSWLQHSFDLNQDLKQISKTAPPSSSDAQRSALSLDTVR</sequence>
<evidence type="ECO:0000256" key="1">
    <source>
        <dbReference type="SAM" id="MobiDB-lite"/>
    </source>
</evidence>
<feature type="region of interest" description="Disordered" evidence="1">
    <location>
        <begin position="209"/>
        <end position="276"/>
    </location>
</feature>
<protein>
    <submittedName>
        <fullName evidence="2">Uncharacterized protein</fullName>
    </submittedName>
</protein>
<name>A0A3A2ZRC5_9EURO</name>
<reference evidence="3" key="1">
    <citation type="submission" date="2017-02" db="EMBL/GenBank/DDBJ databases">
        <authorList>
            <person name="Tafer H."/>
            <person name="Lopandic K."/>
        </authorList>
    </citation>
    <scope>NUCLEOTIDE SEQUENCE [LARGE SCALE GENOMIC DNA]</scope>
    <source>
        <strain evidence="3">CBS 366.77</strain>
    </source>
</reference>
<dbReference type="Proteomes" id="UP000266188">
    <property type="component" value="Unassembled WGS sequence"/>
</dbReference>
<feature type="compositionally biased region" description="Polar residues" evidence="1">
    <location>
        <begin position="316"/>
        <end position="325"/>
    </location>
</feature>
<feature type="region of interest" description="Disordered" evidence="1">
    <location>
        <begin position="550"/>
        <end position="589"/>
    </location>
</feature>
<proteinExistence type="predicted"/>